<dbReference type="GO" id="GO:0005829">
    <property type="term" value="C:cytosol"/>
    <property type="evidence" value="ECO:0007669"/>
    <property type="project" value="TreeGrafter"/>
</dbReference>
<evidence type="ECO:0000313" key="2">
    <source>
        <dbReference type="Proteomes" id="UP000076603"/>
    </source>
</evidence>
<dbReference type="AlphaFoldDB" id="A0A162SMQ0"/>
<name>A0A162SMQ0_9CLOT</name>
<dbReference type="SFLD" id="SFLDS00003">
    <property type="entry name" value="Haloacid_Dehalogenase"/>
    <property type="match status" value="1"/>
</dbReference>
<keyword evidence="2" id="KW-1185">Reference proteome</keyword>
<dbReference type="PANTHER" id="PTHR10000">
    <property type="entry name" value="PHOSPHOSERINE PHOSPHATASE"/>
    <property type="match status" value="1"/>
</dbReference>
<dbReference type="Pfam" id="PF08282">
    <property type="entry name" value="Hydrolase_3"/>
    <property type="match status" value="1"/>
</dbReference>
<organism evidence="1 2">
    <name type="scientific">Clostridium magnum DSM 2767</name>
    <dbReference type="NCBI Taxonomy" id="1121326"/>
    <lineage>
        <taxon>Bacteria</taxon>
        <taxon>Bacillati</taxon>
        <taxon>Bacillota</taxon>
        <taxon>Clostridia</taxon>
        <taxon>Eubacteriales</taxon>
        <taxon>Clostridiaceae</taxon>
        <taxon>Clostridium</taxon>
    </lineage>
</organism>
<dbReference type="GO" id="GO:0016791">
    <property type="term" value="F:phosphatase activity"/>
    <property type="evidence" value="ECO:0007669"/>
    <property type="project" value="TreeGrafter"/>
</dbReference>
<accession>A0A162SMQ0</accession>
<sequence>MGKKFEGYLLVSDMDGTLIDNDGRISEENINAINRFVAQGGIFTIATGRMLESAKRYLHLIDINIPVILYNGTKIYDYTKEETIYELFLEDEIKNLIKKVKKTDASLGIEIYCEENVYIFNHCRFTKRFAKARSDVHYNIPESLWNKNWTKILILGEEDQIDMLEDVFISTFGQVNLVRSGENYLELLPQCTSKGHALERLCNILNIDISKAISVGDNMNDYEMLKRTGYGFCVANGNKKLLDEVKYKCSSNDEHAIEYVVKWAENNLSI</sequence>
<dbReference type="SFLD" id="SFLDG01140">
    <property type="entry name" value="C2.B:_Phosphomannomutase_and_P"/>
    <property type="match status" value="1"/>
</dbReference>
<dbReference type="EMBL" id="LWAE01000003">
    <property type="protein sequence ID" value="KZL91627.1"/>
    <property type="molecule type" value="Genomic_DNA"/>
</dbReference>
<dbReference type="OrthoDB" id="9781413at2"/>
<dbReference type="PANTHER" id="PTHR10000:SF8">
    <property type="entry name" value="HAD SUPERFAMILY HYDROLASE-LIKE, TYPE 3"/>
    <property type="match status" value="1"/>
</dbReference>
<gene>
    <name evidence="1" type="ORF">CLMAG_33860</name>
</gene>
<dbReference type="InterPro" id="IPR000150">
    <property type="entry name" value="Cof"/>
</dbReference>
<dbReference type="PATRIC" id="fig|1121326.3.peg.3423"/>
<dbReference type="EC" id="3.1.3.-" evidence="1"/>
<protein>
    <submittedName>
        <fullName evidence="1">Putative phosphatase</fullName>
        <ecNumber evidence="1">3.1.3.-</ecNumber>
    </submittedName>
</protein>
<dbReference type="GO" id="GO:0000287">
    <property type="term" value="F:magnesium ion binding"/>
    <property type="evidence" value="ECO:0007669"/>
    <property type="project" value="TreeGrafter"/>
</dbReference>
<dbReference type="InterPro" id="IPR036412">
    <property type="entry name" value="HAD-like_sf"/>
</dbReference>
<dbReference type="RefSeq" id="WP_066624632.1">
    <property type="nucleotide sequence ID" value="NZ_FQXL01000005.1"/>
</dbReference>
<dbReference type="InterPro" id="IPR006379">
    <property type="entry name" value="HAD-SF_hydro_IIB"/>
</dbReference>
<dbReference type="SUPFAM" id="SSF56784">
    <property type="entry name" value="HAD-like"/>
    <property type="match status" value="1"/>
</dbReference>
<dbReference type="InterPro" id="IPR023214">
    <property type="entry name" value="HAD_sf"/>
</dbReference>
<dbReference type="NCBIfam" id="TIGR01484">
    <property type="entry name" value="HAD-SF-IIB"/>
    <property type="match status" value="1"/>
</dbReference>
<keyword evidence="1" id="KW-0378">Hydrolase</keyword>
<dbReference type="Gene3D" id="3.40.50.1000">
    <property type="entry name" value="HAD superfamily/HAD-like"/>
    <property type="match status" value="1"/>
</dbReference>
<dbReference type="NCBIfam" id="TIGR00099">
    <property type="entry name" value="Cof-subfamily"/>
    <property type="match status" value="1"/>
</dbReference>
<evidence type="ECO:0000313" key="1">
    <source>
        <dbReference type="EMBL" id="KZL91627.1"/>
    </source>
</evidence>
<comment type="caution">
    <text evidence="1">The sequence shown here is derived from an EMBL/GenBank/DDBJ whole genome shotgun (WGS) entry which is preliminary data.</text>
</comment>
<dbReference type="Gene3D" id="3.30.1240.10">
    <property type="match status" value="1"/>
</dbReference>
<dbReference type="Proteomes" id="UP000076603">
    <property type="component" value="Unassembled WGS sequence"/>
</dbReference>
<reference evidence="1 2" key="1">
    <citation type="submission" date="2016-04" db="EMBL/GenBank/DDBJ databases">
        <title>Genome sequence of Clostridium magnum DSM 2767.</title>
        <authorList>
            <person name="Poehlein A."/>
            <person name="Uhlig R."/>
            <person name="Fischer R."/>
            <person name="Bahl H."/>
            <person name="Daniel R."/>
        </authorList>
    </citation>
    <scope>NUCLEOTIDE SEQUENCE [LARGE SCALE GENOMIC DNA]</scope>
    <source>
        <strain evidence="1 2">DSM 2767</strain>
    </source>
</reference>
<dbReference type="STRING" id="1121326.CLMAG_33860"/>
<proteinExistence type="predicted"/>
<dbReference type="CDD" id="cd07516">
    <property type="entry name" value="HAD_Pase"/>
    <property type="match status" value="1"/>
</dbReference>